<accession>T0I3B1</accession>
<dbReference type="GO" id="GO:0005886">
    <property type="term" value="C:plasma membrane"/>
    <property type="evidence" value="ECO:0007669"/>
    <property type="project" value="UniProtKB-SubCell"/>
</dbReference>
<dbReference type="PATRIC" id="fig|1096930.3.peg.636"/>
<dbReference type="PANTHER" id="PTHR42709">
    <property type="entry name" value="ALKALINE PHOSPHATASE LIKE PROTEIN"/>
    <property type="match status" value="1"/>
</dbReference>
<dbReference type="InterPro" id="IPR032816">
    <property type="entry name" value="VTT_dom"/>
</dbReference>
<evidence type="ECO:0000256" key="1">
    <source>
        <dbReference type="ARBA" id="ARBA00004651"/>
    </source>
</evidence>
<dbReference type="OrthoDB" id="9813426at2"/>
<comment type="caution">
    <text evidence="8">The sequence shown here is derived from an EMBL/GenBank/DDBJ whole genome shotgun (WGS) entry which is preliminary data.</text>
</comment>
<keyword evidence="4 6" id="KW-1133">Transmembrane helix</keyword>
<dbReference type="PANTHER" id="PTHR42709:SF6">
    <property type="entry name" value="UNDECAPRENYL PHOSPHATE TRANSPORTER A"/>
    <property type="match status" value="1"/>
</dbReference>
<dbReference type="InterPro" id="IPR051311">
    <property type="entry name" value="DedA_domain"/>
</dbReference>
<evidence type="ECO:0000256" key="4">
    <source>
        <dbReference type="ARBA" id="ARBA00022989"/>
    </source>
</evidence>
<dbReference type="eggNOG" id="COG0586">
    <property type="taxonomic scope" value="Bacteria"/>
</dbReference>
<sequence>MDKWVISLIESGGYWGILLLMMLENIVPPIPSELIMGVAGIATAHGRMEFLPVLLAGTVGSTLGNYLLFVAADRLGYERLKPFIDRWGRWLTLDWQAVEHAGSYLRKHGHWVVFVLRFMPMFRTMVSVPAGLAHMRHWIFLLYTAAGAAIWNTLLIMAGRWLGRRFAEAESWIGWGTVAVAAAAAVWYVWRVATWKPSKDRAG</sequence>
<feature type="transmembrane region" description="Helical" evidence="6">
    <location>
        <begin position="50"/>
        <end position="72"/>
    </location>
</feature>
<name>T0I3B1_9SPHN</name>
<dbReference type="RefSeq" id="WP_021232615.1">
    <property type="nucleotide sequence ID" value="NZ_ATHL01000028.1"/>
</dbReference>
<reference evidence="8 9" key="1">
    <citation type="journal article" date="2013" name="Genome Announc.">
        <title>Genome Sequence of Novosphingobium lindaniclasticum LE124T, Isolated from a Hexachlorocyclohexane Dumpsite.</title>
        <authorList>
            <person name="Saxena A."/>
            <person name="Nayyar N."/>
            <person name="Sangwan N."/>
            <person name="Kumari R."/>
            <person name="Khurana J.P."/>
            <person name="Lal R."/>
        </authorList>
    </citation>
    <scope>NUCLEOTIDE SEQUENCE [LARGE SCALE GENOMIC DNA]</scope>
    <source>
        <strain evidence="8 9">LE124</strain>
    </source>
</reference>
<evidence type="ECO:0000256" key="2">
    <source>
        <dbReference type="ARBA" id="ARBA00022475"/>
    </source>
</evidence>
<feature type="transmembrane region" description="Helical" evidence="6">
    <location>
        <begin position="111"/>
        <end position="132"/>
    </location>
</feature>
<dbReference type="Pfam" id="PF09335">
    <property type="entry name" value="VTT_dom"/>
    <property type="match status" value="1"/>
</dbReference>
<protein>
    <recommendedName>
        <fullName evidence="7">VTT domain-containing protein</fullName>
    </recommendedName>
</protein>
<evidence type="ECO:0000256" key="6">
    <source>
        <dbReference type="SAM" id="Phobius"/>
    </source>
</evidence>
<evidence type="ECO:0000313" key="8">
    <source>
        <dbReference type="EMBL" id="EQB18883.1"/>
    </source>
</evidence>
<feature type="transmembrane region" description="Helical" evidence="6">
    <location>
        <begin position="138"/>
        <end position="159"/>
    </location>
</feature>
<dbReference type="EMBL" id="ATHL01000028">
    <property type="protein sequence ID" value="EQB18883.1"/>
    <property type="molecule type" value="Genomic_DNA"/>
</dbReference>
<keyword evidence="2" id="KW-1003">Cell membrane</keyword>
<evidence type="ECO:0000256" key="3">
    <source>
        <dbReference type="ARBA" id="ARBA00022692"/>
    </source>
</evidence>
<evidence type="ECO:0000256" key="5">
    <source>
        <dbReference type="ARBA" id="ARBA00023136"/>
    </source>
</evidence>
<proteinExistence type="predicted"/>
<keyword evidence="3 6" id="KW-0812">Transmembrane</keyword>
<keyword evidence="9" id="KW-1185">Reference proteome</keyword>
<dbReference type="AlphaFoldDB" id="T0I3B1"/>
<evidence type="ECO:0000259" key="7">
    <source>
        <dbReference type="Pfam" id="PF09335"/>
    </source>
</evidence>
<organism evidence="8 9">
    <name type="scientific">Novosphingobium lindaniclasticum LE124</name>
    <dbReference type="NCBI Taxonomy" id="1096930"/>
    <lineage>
        <taxon>Bacteria</taxon>
        <taxon>Pseudomonadati</taxon>
        <taxon>Pseudomonadota</taxon>
        <taxon>Alphaproteobacteria</taxon>
        <taxon>Sphingomonadales</taxon>
        <taxon>Sphingomonadaceae</taxon>
        <taxon>Novosphingobium</taxon>
    </lineage>
</organism>
<feature type="transmembrane region" description="Helical" evidence="6">
    <location>
        <begin position="12"/>
        <end position="30"/>
    </location>
</feature>
<gene>
    <name evidence="8" type="ORF">L284_03220</name>
</gene>
<comment type="subcellular location">
    <subcellularLocation>
        <location evidence="1">Cell membrane</location>
        <topology evidence="1">Multi-pass membrane protein</topology>
    </subcellularLocation>
</comment>
<keyword evidence="5 6" id="KW-0472">Membrane</keyword>
<feature type="domain" description="VTT" evidence="7">
    <location>
        <begin position="30"/>
        <end position="160"/>
    </location>
</feature>
<evidence type="ECO:0000313" key="9">
    <source>
        <dbReference type="Proteomes" id="UP000015527"/>
    </source>
</evidence>
<dbReference type="Proteomes" id="UP000015527">
    <property type="component" value="Unassembled WGS sequence"/>
</dbReference>
<feature type="transmembrane region" description="Helical" evidence="6">
    <location>
        <begin position="171"/>
        <end position="190"/>
    </location>
</feature>